<name>A0A318JAH9_9BURK</name>
<evidence type="ECO:0000256" key="1">
    <source>
        <dbReference type="ARBA" id="ARBA00022679"/>
    </source>
</evidence>
<dbReference type="SUPFAM" id="SSF82544">
    <property type="entry name" value="GckA/TtuD-like"/>
    <property type="match status" value="1"/>
</dbReference>
<keyword evidence="8" id="KW-1185">Reference proteome</keyword>
<accession>A0A318JAH9</accession>
<dbReference type="Gene3D" id="3.40.1480.10">
    <property type="entry name" value="MOFRL domain"/>
    <property type="match status" value="1"/>
</dbReference>
<dbReference type="InterPro" id="IPR038614">
    <property type="entry name" value="GK_N_sf"/>
</dbReference>
<keyword evidence="2" id="KW-0547">Nucleotide-binding</keyword>
<dbReference type="EMBL" id="QJKB01000002">
    <property type="protein sequence ID" value="PXX45027.1"/>
    <property type="molecule type" value="Genomic_DNA"/>
</dbReference>
<keyword evidence="3 7" id="KW-0418">Kinase</keyword>
<proteinExistence type="predicted"/>
<dbReference type="Gene3D" id="3.40.50.10180">
    <property type="entry name" value="Glycerate kinase, MOFRL-like N-terminal domain"/>
    <property type="match status" value="1"/>
</dbReference>
<gene>
    <name evidence="7" type="ORF">DFR42_102239</name>
</gene>
<dbReference type="InterPro" id="IPR037035">
    <property type="entry name" value="GK-like_C_sf"/>
</dbReference>
<dbReference type="InterPro" id="IPR007835">
    <property type="entry name" value="MOFRL"/>
</dbReference>
<reference evidence="7 8" key="1">
    <citation type="submission" date="2018-05" db="EMBL/GenBank/DDBJ databases">
        <title>Genomic Encyclopedia of Type Strains, Phase IV (KMG-IV): sequencing the most valuable type-strain genomes for metagenomic binning, comparative biology and taxonomic classification.</title>
        <authorList>
            <person name="Goeker M."/>
        </authorList>
    </citation>
    <scope>NUCLEOTIDE SEQUENCE [LARGE SCALE GENOMIC DNA]</scope>
    <source>
        <strain evidence="7 8">DSM 19792</strain>
    </source>
</reference>
<dbReference type="GO" id="GO:0005737">
    <property type="term" value="C:cytoplasm"/>
    <property type="evidence" value="ECO:0007669"/>
    <property type="project" value="TreeGrafter"/>
</dbReference>
<evidence type="ECO:0000313" key="7">
    <source>
        <dbReference type="EMBL" id="PXX45027.1"/>
    </source>
</evidence>
<evidence type="ECO:0000256" key="2">
    <source>
        <dbReference type="ARBA" id="ARBA00022741"/>
    </source>
</evidence>
<dbReference type="FunFam" id="3.40.1480.10:FF:000002">
    <property type="entry name" value="Glycerate kinase"/>
    <property type="match status" value="1"/>
</dbReference>
<dbReference type="FunFam" id="3.40.50.10180:FF:000001">
    <property type="entry name" value="Glycerate kinase"/>
    <property type="match status" value="1"/>
</dbReference>
<dbReference type="Pfam" id="PF13660">
    <property type="entry name" value="DUF4147"/>
    <property type="match status" value="1"/>
</dbReference>
<dbReference type="PANTHER" id="PTHR12227:SF0">
    <property type="entry name" value="GLYCERATE KINASE"/>
    <property type="match status" value="1"/>
</dbReference>
<evidence type="ECO:0000256" key="4">
    <source>
        <dbReference type="ARBA" id="ARBA00022840"/>
    </source>
</evidence>
<evidence type="ECO:0000259" key="6">
    <source>
        <dbReference type="Pfam" id="PF13660"/>
    </source>
</evidence>
<feature type="domain" description="MOFRL" evidence="5">
    <location>
        <begin position="327"/>
        <end position="432"/>
    </location>
</feature>
<sequence>MQSQFCISIIRFHESPDMTTLAPRQFLLDLYTSAVAAVSAEKCLPAFLPTPPATGRTLVIGAGKGAAAMAKVVEDHWQGELSGLVVTRYGHGADCRKIEVVEAAHPVPDEAGKQAAARILDMVQGLGKDDLVLCLISGGGSALLALPADGISLEQKQAINKALLKSGAAISEMNCVRKHLSAIKGGRLALACAPARVVTLLISDVPGDEPGIIASGPTLPDATTCAEALAVLRKYDIAIPAEILQHLESGKGETPKPDDARFQGHSHHVIATAQEALEAAAATARAAGITPYILSDGIEGEARDVALVHAALAKQVAKHGQPFQKPCVLISGGETTVTVRGTGRGGRNAEFLLSLAVALDGHADIHAIACDTDGIDGSEDNAGALYAPDSVARAAAKQIRARSLLENNDGYGFFSALDDLVVSGPTRTNVNDFRAILIL</sequence>
<keyword evidence="1" id="KW-0808">Transferase</keyword>
<dbReference type="InterPro" id="IPR025286">
    <property type="entry name" value="MOFRL_assoc_dom"/>
</dbReference>
<comment type="caution">
    <text evidence="7">The sequence shown here is derived from an EMBL/GenBank/DDBJ whole genome shotgun (WGS) entry which is preliminary data.</text>
</comment>
<dbReference type="Pfam" id="PF05161">
    <property type="entry name" value="MOFRL"/>
    <property type="match status" value="1"/>
</dbReference>
<dbReference type="AlphaFoldDB" id="A0A318JAH9"/>
<protein>
    <submittedName>
        <fullName evidence="7">Glycerate 2-kinase</fullName>
    </submittedName>
</protein>
<evidence type="ECO:0000259" key="5">
    <source>
        <dbReference type="Pfam" id="PF05161"/>
    </source>
</evidence>
<dbReference type="InterPro" id="IPR039760">
    <property type="entry name" value="MOFRL_protein"/>
</dbReference>
<organism evidence="7 8">
    <name type="scientific">Undibacterium pigrum</name>
    <dbReference type="NCBI Taxonomy" id="401470"/>
    <lineage>
        <taxon>Bacteria</taxon>
        <taxon>Pseudomonadati</taxon>
        <taxon>Pseudomonadota</taxon>
        <taxon>Betaproteobacteria</taxon>
        <taxon>Burkholderiales</taxon>
        <taxon>Oxalobacteraceae</taxon>
        <taxon>Undibacterium</taxon>
    </lineage>
</organism>
<dbReference type="GO" id="GO:0008887">
    <property type="term" value="F:glycerate kinase activity"/>
    <property type="evidence" value="ECO:0007669"/>
    <property type="project" value="InterPro"/>
</dbReference>
<dbReference type="PANTHER" id="PTHR12227">
    <property type="entry name" value="GLYCERATE KINASE"/>
    <property type="match status" value="1"/>
</dbReference>
<evidence type="ECO:0000256" key="3">
    <source>
        <dbReference type="ARBA" id="ARBA00022777"/>
    </source>
</evidence>
<dbReference type="GO" id="GO:0005524">
    <property type="term" value="F:ATP binding"/>
    <property type="evidence" value="ECO:0007669"/>
    <property type="project" value="UniProtKB-KW"/>
</dbReference>
<evidence type="ECO:0000313" key="8">
    <source>
        <dbReference type="Proteomes" id="UP000247792"/>
    </source>
</evidence>
<dbReference type="Proteomes" id="UP000247792">
    <property type="component" value="Unassembled WGS sequence"/>
</dbReference>
<feature type="domain" description="MOFRL-associated" evidence="6">
    <location>
        <begin position="27"/>
        <end position="248"/>
    </location>
</feature>
<keyword evidence="4" id="KW-0067">ATP-binding</keyword>